<keyword evidence="2" id="KW-1185">Reference proteome</keyword>
<dbReference type="EMBL" id="CP019384">
    <property type="protein sequence ID" value="QAT17218.1"/>
    <property type="molecule type" value="Genomic_DNA"/>
</dbReference>
<evidence type="ECO:0000313" key="2">
    <source>
        <dbReference type="Proteomes" id="UP000287243"/>
    </source>
</evidence>
<proteinExistence type="predicted"/>
<dbReference type="Proteomes" id="UP000287243">
    <property type="component" value="Chromosome"/>
</dbReference>
<gene>
    <name evidence="1" type="ORF">BU251_05465</name>
</gene>
<dbReference type="AlphaFoldDB" id="A0A410P557"/>
<evidence type="ECO:0000313" key="1">
    <source>
        <dbReference type="EMBL" id="QAT17218.1"/>
    </source>
</evidence>
<name>A0A410P557_VELA1</name>
<protein>
    <submittedName>
        <fullName evidence="1">Uncharacterized protein</fullName>
    </submittedName>
</protein>
<dbReference type="KEGG" id="vai:BU251_05465"/>
<organism evidence="1 2">
    <name type="scientific">Velamenicoccus archaeovorus</name>
    <dbReference type="NCBI Taxonomy" id="1930593"/>
    <lineage>
        <taxon>Bacteria</taxon>
        <taxon>Pseudomonadati</taxon>
        <taxon>Candidatus Omnitrophota</taxon>
        <taxon>Candidatus Velamenicoccus</taxon>
    </lineage>
</organism>
<accession>A0A410P557</accession>
<reference evidence="1 2" key="1">
    <citation type="submission" date="2017-01" db="EMBL/GenBank/DDBJ databases">
        <title>First insights into the biology of 'candidatus Vampirococcus archaeovorus'.</title>
        <authorList>
            <person name="Kizina J."/>
            <person name="Jordan S."/>
            <person name="Stueber K."/>
            <person name="Reinhardt R."/>
            <person name="Harder J."/>
        </authorList>
    </citation>
    <scope>NUCLEOTIDE SEQUENCE [LARGE SCALE GENOMIC DNA]</scope>
    <source>
        <strain evidence="1 2">LiM</strain>
    </source>
</reference>
<sequence length="74" mass="8783">MLLKHVRHFCLSYTMLKDTIFQKIKYTRFFRVEDMFFSNTYNYGCDNCGNYLMDTSSRSEEGKSKSREGPEKSA</sequence>